<protein>
    <recommendedName>
        <fullName evidence="4">Type 4 fimbrial biogenesis protein PilX N-terminal domain-containing protein</fullName>
    </recommendedName>
</protein>
<dbReference type="AlphaFoldDB" id="A0A1L5F657"/>
<proteinExistence type="predicted"/>
<dbReference type="EMBL" id="CP018335">
    <property type="protein sequence ID" value="APM38496.1"/>
    <property type="molecule type" value="Genomic_DNA"/>
</dbReference>
<feature type="transmembrane region" description="Helical" evidence="1">
    <location>
        <begin position="7"/>
        <end position="26"/>
    </location>
</feature>
<evidence type="ECO:0000313" key="2">
    <source>
        <dbReference type="EMBL" id="APM38496.1"/>
    </source>
</evidence>
<sequence>MKKKGSALLIVVIIMMIVFTLAAYMVDTSIKSNRTASDTLNRTREYYSAEAGVYDCINEINKKIDGKEVDENIGTDGSASNKITYKDIIEVYKASFQCIERPNSNGDNDSPKKYTFKITSSGNYASQGCGIVAQVSIYYNINSVSNVYEYSRYTIDSWKVYSALDIQ</sequence>
<keyword evidence="1" id="KW-0472">Membrane</keyword>
<accession>A0A1L5F657</accession>
<dbReference type="RefSeq" id="WP_073538166.1">
    <property type="nucleotide sequence ID" value="NZ_CP018335.1"/>
</dbReference>
<gene>
    <name evidence="2" type="ORF">BS101_06960</name>
</gene>
<dbReference type="OrthoDB" id="1913562at2"/>
<name>A0A1L5F657_CLOKL</name>
<evidence type="ECO:0000256" key="1">
    <source>
        <dbReference type="SAM" id="Phobius"/>
    </source>
</evidence>
<evidence type="ECO:0000313" key="3">
    <source>
        <dbReference type="Proteomes" id="UP000184604"/>
    </source>
</evidence>
<reference evidence="2 3" key="1">
    <citation type="submission" date="2016-12" db="EMBL/GenBank/DDBJ databases">
        <title>Complete genome sequence of Clostridium kluyveri JZZ isolated from the pit mud of a Chinese flavor liquor-making factory.</title>
        <authorList>
            <person name="Wang Y."/>
        </authorList>
    </citation>
    <scope>NUCLEOTIDE SEQUENCE [LARGE SCALE GENOMIC DNA]</scope>
    <source>
        <strain evidence="2 3">JZZ</strain>
    </source>
</reference>
<dbReference type="Proteomes" id="UP000184604">
    <property type="component" value="Chromosome"/>
</dbReference>
<evidence type="ECO:0008006" key="4">
    <source>
        <dbReference type="Google" id="ProtNLM"/>
    </source>
</evidence>
<keyword evidence="1" id="KW-0812">Transmembrane</keyword>
<keyword evidence="1" id="KW-1133">Transmembrane helix</keyword>
<organism evidence="2 3">
    <name type="scientific">Clostridium kluyveri</name>
    <dbReference type="NCBI Taxonomy" id="1534"/>
    <lineage>
        <taxon>Bacteria</taxon>
        <taxon>Bacillati</taxon>
        <taxon>Bacillota</taxon>
        <taxon>Clostridia</taxon>
        <taxon>Eubacteriales</taxon>
        <taxon>Clostridiaceae</taxon>
        <taxon>Clostridium</taxon>
    </lineage>
</organism>